<dbReference type="Gene3D" id="2.160.10.10">
    <property type="entry name" value="Hexapeptide repeat proteins"/>
    <property type="match status" value="1"/>
</dbReference>
<dbReference type="Pfam" id="PF00132">
    <property type="entry name" value="Hexapep"/>
    <property type="match status" value="1"/>
</dbReference>
<reference evidence="1 2" key="1">
    <citation type="submission" date="2016-10" db="EMBL/GenBank/DDBJ databases">
        <authorList>
            <person name="de Groot N.N."/>
        </authorList>
    </citation>
    <scope>NUCLEOTIDE SEQUENCE [LARGE SCALE GENOMIC DNA]</scope>
    <source>
        <strain evidence="1 2">DSM 21668</strain>
    </source>
</reference>
<keyword evidence="1" id="KW-0808">Transferase</keyword>
<gene>
    <name evidence="1" type="ORF">SAMN04488090_2306</name>
</gene>
<dbReference type="STRING" id="563176.SAMN04488090_2306"/>
<sequence>MSSFLAPGACIMGDVTLGDDSSVWYNAVLRGDVEAIRIGDRTNIQDTAVIHADPGDPTVIGNDVTVGHGAIVHGATVGDGSLIGMRATVLNKARIGRFCLIGANALVTEGMEIPDYSLVLGVPAKVLKTFDPAVIEAKLLASAQHYVEMGHRHASGEFPLRESDQRLSR</sequence>
<dbReference type="InterPro" id="IPR050484">
    <property type="entry name" value="Transf_Hexapept/Carb_Anhydrase"/>
</dbReference>
<proteinExistence type="predicted"/>
<dbReference type="AlphaFoldDB" id="A0A1G9PTT6"/>
<dbReference type="SUPFAM" id="SSF51161">
    <property type="entry name" value="Trimeric LpxA-like enzymes"/>
    <property type="match status" value="1"/>
</dbReference>
<dbReference type="InterPro" id="IPR011004">
    <property type="entry name" value="Trimer_LpxA-like_sf"/>
</dbReference>
<dbReference type="InterPro" id="IPR047324">
    <property type="entry name" value="LbH_gamma_CA-like"/>
</dbReference>
<evidence type="ECO:0000313" key="1">
    <source>
        <dbReference type="EMBL" id="SDM01891.1"/>
    </source>
</evidence>
<dbReference type="EMBL" id="FNGS01000004">
    <property type="protein sequence ID" value="SDM01891.1"/>
    <property type="molecule type" value="Genomic_DNA"/>
</dbReference>
<evidence type="ECO:0000313" key="2">
    <source>
        <dbReference type="Proteomes" id="UP000198901"/>
    </source>
</evidence>
<protein>
    <submittedName>
        <fullName evidence="1">Carbonic anhydrase or acetyltransferase, isoleucine patch superfamily</fullName>
    </submittedName>
</protein>
<dbReference type="InterPro" id="IPR001451">
    <property type="entry name" value="Hexapep"/>
</dbReference>
<dbReference type="PANTHER" id="PTHR13061">
    <property type="entry name" value="DYNACTIN SUBUNIT P25"/>
    <property type="match status" value="1"/>
</dbReference>
<dbReference type="PANTHER" id="PTHR13061:SF29">
    <property type="entry name" value="GAMMA CARBONIC ANHYDRASE-LIKE 1, MITOCHONDRIAL-RELATED"/>
    <property type="match status" value="1"/>
</dbReference>
<dbReference type="RefSeq" id="WP_093201954.1">
    <property type="nucleotide sequence ID" value="NZ_FNGS01000004.1"/>
</dbReference>
<accession>A0A1G9PTT6</accession>
<keyword evidence="2" id="KW-1185">Reference proteome</keyword>
<organism evidence="1 2">
    <name type="scientific">Siphonobacter aquaeclarae</name>
    <dbReference type="NCBI Taxonomy" id="563176"/>
    <lineage>
        <taxon>Bacteria</taxon>
        <taxon>Pseudomonadati</taxon>
        <taxon>Bacteroidota</taxon>
        <taxon>Cytophagia</taxon>
        <taxon>Cytophagales</taxon>
        <taxon>Cytophagaceae</taxon>
        <taxon>Siphonobacter</taxon>
    </lineage>
</organism>
<name>A0A1G9PTT6_9BACT</name>
<dbReference type="Proteomes" id="UP000198901">
    <property type="component" value="Unassembled WGS sequence"/>
</dbReference>
<dbReference type="GO" id="GO:0016740">
    <property type="term" value="F:transferase activity"/>
    <property type="evidence" value="ECO:0007669"/>
    <property type="project" value="UniProtKB-KW"/>
</dbReference>
<dbReference type="CDD" id="cd04645">
    <property type="entry name" value="LbH_gamma_CA_like"/>
    <property type="match status" value="1"/>
</dbReference>
<dbReference type="OrthoDB" id="9803036at2"/>